<dbReference type="OrthoDB" id="1164310at2"/>
<dbReference type="PANTHER" id="PTHR37806">
    <property type="entry name" value="LMO0724 PROTEIN"/>
    <property type="match status" value="1"/>
</dbReference>
<dbReference type="Pfam" id="PF13529">
    <property type="entry name" value="Peptidase_C39_2"/>
    <property type="match status" value="1"/>
</dbReference>
<evidence type="ECO:0000313" key="3">
    <source>
        <dbReference type="Proteomes" id="UP000234748"/>
    </source>
</evidence>
<feature type="domain" description="SH3b" evidence="1">
    <location>
        <begin position="42"/>
        <end position="105"/>
    </location>
</feature>
<comment type="caution">
    <text evidence="2">The sequence shown here is derived from an EMBL/GenBank/DDBJ whole genome shotgun (WGS) entry which is preliminary data.</text>
</comment>
<dbReference type="AlphaFoldDB" id="A0A2N5M6Q6"/>
<organism evidence="2 3">
    <name type="scientific">Peribacillus deserti</name>
    <dbReference type="NCBI Taxonomy" id="673318"/>
    <lineage>
        <taxon>Bacteria</taxon>
        <taxon>Bacillati</taxon>
        <taxon>Bacillota</taxon>
        <taxon>Bacilli</taxon>
        <taxon>Bacillales</taxon>
        <taxon>Bacillaceae</taxon>
        <taxon>Peribacillus</taxon>
    </lineage>
</organism>
<name>A0A2N5M6Q6_9BACI</name>
<dbReference type="PANTHER" id="PTHR37806:SF1">
    <property type="entry name" value="PEPTIDASE C39-LIKE DOMAIN-CONTAINING PROTEIN"/>
    <property type="match status" value="1"/>
</dbReference>
<dbReference type="Proteomes" id="UP000234748">
    <property type="component" value="Unassembled WGS sequence"/>
</dbReference>
<dbReference type="Pfam" id="PF08239">
    <property type="entry name" value="SH3_3"/>
    <property type="match status" value="2"/>
</dbReference>
<proteinExistence type="predicted"/>
<dbReference type="SMART" id="SM00287">
    <property type="entry name" value="SH3b"/>
    <property type="match status" value="2"/>
</dbReference>
<dbReference type="InterPro" id="IPR003646">
    <property type="entry name" value="SH3-like_bac-type"/>
</dbReference>
<dbReference type="Gene3D" id="2.30.30.40">
    <property type="entry name" value="SH3 Domains"/>
    <property type="match status" value="2"/>
</dbReference>
<protein>
    <recommendedName>
        <fullName evidence="1">SH3b domain-containing protein</fullName>
    </recommendedName>
</protein>
<feature type="domain" description="SH3b" evidence="1">
    <location>
        <begin position="108"/>
        <end position="171"/>
    </location>
</feature>
<dbReference type="PROSITE" id="PS51781">
    <property type="entry name" value="SH3B"/>
    <property type="match status" value="2"/>
</dbReference>
<dbReference type="SUPFAM" id="SSF50044">
    <property type="entry name" value="SH3-domain"/>
    <property type="match status" value="2"/>
</dbReference>
<evidence type="ECO:0000259" key="1">
    <source>
        <dbReference type="PROSITE" id="PS51781"/>
    </source>
</evidence>
<accession>A0A2N5M6Q6</accession>
<evidence type="ECO:0000313" key="2">
    <source>
        <dbReference type="EMBL" id="PLT30039.1"/>
    </source>
</evidence>
<dbReference type="RefSeq" id="WP_101641574.1">
    <property type="nucleotide sequence ID" value="NZ_PGUY01000029.1"/>
</dbReference>
<gene>
    <name evidence="2" type="ORF">CUU66_09835</name>
</gene>
<keyword evidence="3" id="KW-1185">Reference proteome</keyword>
<reference evidence="2 3" key="1">
    <citation type="submission" date="2017-11" db="EMBL/GenBank/DDBJ databases">
        <title>Comparitive Functional Genomics of Dry Heat Resistant strains isolated from the Viking Spacecraft.</title>
        <authorList>
            <person name="Seuylemezian A."/>
            <person name="Cooper K."/>
            <person name="Vaishampayan P."/>
        </authorList>
    </citation>
    <scope>NUCLEOTIDE SEQUENCE [LARGE SCALE GENOMIC DNA]</scope>
    <source>
        <strain evidence="2 3">V1-29</strain>
    </source>
</reference>
<dbReference type="Gene3D" id="3.90.70.10">
    <property type="entry name" value="Cysteine proteinases"/>
    <property type="match status" value="1"/>
</dbReference>
<dbReference type="InterPro" id="IPR039564">
    <property type="entry name" value="Peptidase_C39-like"/>
</dbReference>
<dbReference type="EMBL" id="PGUY01000029">
    <property type="protein sequence ID" value="PLT30039.1"/>
    <property type="molecule type" value="Genomic_DNA"/>
</dbReference>
<dbReference type="InterPro" id="IPR036028">
    <property type="entry name" value="SH3-like_dom_sf"/>
</dbReference>
<sequence>MHKKTLLQGISKGIIATTILSSSLLLPQLPSSIAPAKVEAAAPIYTVNASSLNVRSGAGTNYARIGILPRGSRIDVIQKLSNGWYKISYKGKTGYVSGQYVKTTAAAAPVYRVKATSLNVRTGPSTKYASIGSLKNGAVINVIRKESNGWYRINFNGKTGYVSGQYVTTGSVSTAKRLNVPLIAQRPELPSGCEATSLAMALNYYGVKVSKTTLANKMPYDKTKLLRNADGTIKIWGDPNVGFVGTPFGNGYTINPGPLKRVLDQYRSGGVNLTGKSFSEVESYIRKGKPVLAWFTINYEMPSKRTWKTTAGKTINAPKPLHCIVVTGVDANYVYFNDSEARKKDVKISKSKFISVYNAMGKRALAVN</sequence>